<dbReference type="EMBL" id="CAADJA010000002">
    <property type="protein sequence ID" value="VFS47440.1"/>
    <property type="molecule type" value="Genomic_DNA"/>
</dbReference>
<dbReference type="Proteomes" id="UP000373449">
    <property type="component" value="Unassembled WGS sequence"/>
</dbReference>
<gene>
    <name evidence="1" type="ORF">NCTC12282_02376</name>
</gene>
<proteinExistence type="predicted"/>
<reference evidence="1 2" key="1">
    <citation type="submission" date="2019-03" db="EMBL/GenBank/DDBJ databases">
        <authorList>
            <consortium name="Pathogen Informatics"/>
        </authorList>
    </citation>
    <scope>NUCLEOTIDE SEQUENCE [LARGE SCALE GENOMIC DNA]</scope>
    <source>
        <strain evidence="1 2">NCTC12282</strain>
    </source>
</reference>
<evidence type="ECO:0000313" key="1">
    <source>
        <dbReference type="EMBL" id="VFS47440.1"/>
    </source>
</evidence>
<organism evidence="1 2">
    <name type="scientific">Budvicia aquatica</name>
    <dbReference type="NCBI Taxonomy" id="82979"/>
    <lineage>
        <taxon>Bacteria</taxon>
        <taxon>Pseudomonadati</taxon>
        <taxon>Pseudomonadota</taxon>
        <taxon>Gammaproteobacteria</taxon>
        <taxon>Enterobacterales</taxon>
        <taxon>Budviciaceae</taxon>
        <taxon>Budvicia</taxon>
    </lineage>
</organism>
<name>A0A484ZG29_9GAMM</name>
<evidence type="ECO:0000313" key="2">
    <source>
        <dbReference type="Proteomes" id="UP000373449"/>
    </source>
</evidence>
<dbReference type="AlphaFoldDB" id="A0A484ZG29"/>
<accession>A0A484ZG29</accession>
<sequence>MGLDFKQSVAVERAELLVRLIVDVKCSERDKEIAIAWIADTLNELKAHDSL</sequence>
<protein>
    <submittedName>
        <fullName evidence="1">Uncharacterized protein</fullName>
    </submittedName>
</protein>
<dbReference type="RefSeq" id="WP_154661411.1">
    <property type="nucleotide sequence ID" value="NZ_CAADJA010000002.1"/>
</dbReference>